<sequence length="310" mass="33830">MVCNTVTNSCRLLSREDFFHLFKSKRFHSRLRAGPIGLETGPVFSGDADIALAGHRLVGGYPMSAAIALENLTVAYERRPAVHHISGRFEAGSLTAIVGPNGAGKSTLIKAIAGTMKPAQGHVDRGRLATRTIGYLPQAAEIDRSFPLSVADTVSMGAWHSIGPFRSLTRNHARLTAEALHTVGLDGFEGRSVGSLSSGQFQRVLFARLLLQDASVILLDEPFTAIDARTTRDLLELVRAWHGQGRTVIAVLHDIEQVRQHFPQTLLMAREAIAWGETSQVLSVANLRKARNMAEYWSPDAMLCDAEDVR</sequence>
<comment type="similarity">
    <text evidence="1">Belongs to the ABC transporter superfamily.</text>
</comment>
<accession>A0A3M3BBW8</accession>
<dbReference type="SMART" id="SM00382">
    <property type="entry name" value="AAA"/>
    <property type="match status" value="1"/>
</dbReference>
<dbReference type="PROSITE" id="PS50893">
    <property type="entry name" value="ABC_TRANSPORTER_2"/>
    <property type="match status" value="1"/>
</dbReference>
<dbReference type="CDD" id="cd03235">
    <property type="entry name" value="ABC_Metallic_Cations"/>
    <property type="match status" value="1"/>
</dbReference>
<dbReference type="GO" id="GO:0016887">
    <property type="term" value="F:ATP hydrolysis activity"/>
    <property type="evidence" value="ECO:0007669"/>
    <property type="project" value="InterPro"/>
</dbReference>
<keyword evidence="4 6" id="KW-0067">ATP-binding</keyword>
<comment type="caution">
    <text evidence="6">The sequence shown here is derived from an EMBL/GenBank/DDBJ whole genome shotgun (WGS) entry which is preliminary data.</text>
</comment>
<name>A0A3M3BBW8_9PSED</name>
<dbReference type="PROSITE" id="PS00211">
    <property type="entry name" value="ABC_TRANSPORTER_1"/>
    <property type="match status" value="1"/>
</dbReference>
<reference evidence="6 7" key="1">
    <citation type="submission" date="2018-08" db="EMBL/GenBank/DDBJ databases">
        <title>Recombination of ecologically and evolutionarily significant loci maintains genetic cohesion in the Pseudomonas syringae species complex.</title>
        <authorList>
            <person name="Dillon M."/>
            <person name="Thakur S."/>
            <person name="Almeida R.N.D."/>
            <person name="Weir B.S."/>
            <person name="Guttman D.S."/>
        </authorList>
    </citation>
    <scope>NUCLEOTIDE SEQUENCE [LARGE SCALE GENOMIC DNA]</scope>
    <source>
        <strain evidence="6 7">ICMP 4086</strain>
    </source>
</reference>
<gene>
    <name evidence="6" type="ORF">ALQ84_03787</name>
</gene>
<dbReference type="InterPro" id="IPR050153">
    <property type="entry name" value="Metal_Ion_Import_ABC"/>
</dbReference>
<dbReference type="EMBL" id="RBOC01000089">
    <property type="protein sequence ID" value="RMM09766.1"/>
    <property type="molecule type" value="Genomic_DNA"/>
</dbReference>
<evidence type="ECO:0000256" key="3">
    <source>
        <dbReference type="ARBA" id="ARBA00022741"/>
    </source>
</evidence>
<evidence type="ECO:0000256" key="2">
    <source>
        <dbReference type="ARBA" id="ARBA00022448"/>
    </source>
</evidence>
<dbReference type="InterPro" id="IPR047748">
    <property type="entry name" value="AztA-like"/>
</dbReference>
<dbReference type="Proteomes" id="UP000278587">
    <property type="component" value="Unassembled WGS sequence"/>
</dbReference>
<feature type="domain" description="ABC transporter" evidence="5">
    <location>
        <begin position="67"/>
        <end position="295"/>
    </location>
</feature>
<dbReference type="NCBIfam" id="NF040873">
    <property type="entry name" value="AztA"/>
    <property type="match status" value="1"/>
</dbReference>
<dbReference type="InterPro" id="IPR017871">
    <property type="entry name" value="ABC_transporter-like_CS"/>
</dbReference>
<protein>
    <submittedName>
        <fullName evidence="6">Cation ABC transporter ATP-binding protein</fullName>
    </submittedName>
</protein>
<keyword evidence="2" id="KW-0813">Transport</keyword>
<organism evidence="6 7">
    <name type="scientific">Pseudomonas caricapapayae</name>
    <dbReference type="NCBI Taxonomy" id="46678"/>
    <lineage>
        <taxon>Bacteria</taxon>
        <taxon>Pseudomonadati</taxon>
        <taxon>Pseudomonadota</taxon>
        <taxon>Gammaproteobacteria</taxon>
        <taxon>Pseudomonadales</taxon>
        <taxon>Pseudomonadaceae</taxon>
        <taxon>Pseudomonas</taxon>
    </lineage>
</organism>
<keyword evidence="3" id="KW-0547">Nucleotide-binding</keyword>
<evidence type="ECO:0000256" key="1">
    <source>
        <dbReference type="ARBA" id="ARBA00005417"/>
    </source>
</evidence>
<evidence type="ECO:0000313" key="6">
    <source>
        <dbReference type="EMBL" id="RMM09766.1"/>
    </source>
</evidence>
<evidence type="ECO:0000313" key="7">
    <source>
        <dbReference type="Proteomes" id="UP000278587"/>
    </source>
</evidence>
<dbReference type="SUPFAM" id="SSF52540">
    <property type="entry name" value="P-loop containing nucleoside triphosphate hydrolases"/>
    <property type="match status" value="1"/>
</dbReference>
<dbReference type="Pfam" id="PF00005">
    <property type="entry name" value="ABC_tran"/>
    <property type="match status" value="1"/>
</dbReference>
<dbReference type="InterPro" id="IPR003439">
    <property type="entry name" value="ABC_transporter-like_ATP-bd"/>
</dbReference>
<dbReference type="InterPro" id="IPR027417">
    <property type="entry name" value="P-loop_NTPase"/>
</dbReference>
<dbReference type="InterPro" id="IPR003593">
    <property type="entry name" value="AAA+_ATPase"/>
</dbReference>
<dbReference type="AlphaFoldDB" id="A0A3M3BBW8"/>
<proteinExistence type="inferred from homology"/>
<evidence type="ECO:0000259" key="5">
    <source>
        <dbReference type="PROSITE" id="PS50893"/>
    </source>
</evidence>
<dbReference type="Gene3D" id="3.40.50.300">
    <property type="entry name" value="P-loop containing nucleotide triphosphate hydrolases"/>
    <property type="match status" value="1"/>
</dbReference>
<dbReference type="PANTHER" id="PTHR42734">
    <property type="entry name" value="METAL TRANSPORT SYSTEM ATP-BINDING PROTEIN TM_0124-RELATED"/>
    <property type="match status" value="1"/>
</dbReference>
<dbReference type="PANTHER" id="PTHR42734:SF5">
    <property type="entry name" value="IRON TRANSPORT SYSTEM ATP-BINDING PROTEIN HI_0361-RELATED"/>
    <property type="match status" value="1"/>
</dbReference>
<evidence type="ECO:0000256" key="4">
    <source>
        <dbReference type="ARBA" id="ARBA00022840"/>
    </source>
</evidence>
<dbReference type="GO" id="GO:0005524">
    <property type="term" value="F:ATP binding"/>
    <property type="evidence" value="ECO:0007669"/>
    <property type="project" value="UniProtKB-KW"/>
</dbReference>